<proteinExistence type="predicted"/>
<dbReference type="Proteomes" id="UP001152795">
    <property type="component" value="Unassembled WGS sequence"/>
</dbReference>
<dbReference type="SMART" id="SM00355">
    <property type="entry name" value="ZnF_C2H2"/>
    <property type="match status" value="1"/>
</dbReference>
<feature type="compositionally biased region" description="Basic and acidic residues" evidence="1">
    <location>
        <begin position="138"/>
        <end position="149"/>
    </location>
</feature>
<dbReference type="PROSITE" id="PS50157">
    <property type="entry name" value="ZINC_FINGER_C2H2_2"/>
    <property type="match status" value="1"/>
</dbReference>
<dbReference type="PROSITE" id="PS00028">
    <property type="entry name" value="ZINC_FINGER_C2H2_1"/>
    <property type="match status" value="1"/>
</dbReference>
<comment type="caution">
    <text evidence="2">The sequence shown here is derived from an EMBL/GenBank/DDBJ whole genome shotgun (WGS) entry which is preliminary data.</text>
</comment>
<dbReference type="EMBL" id="CACRXK020001037">
    <property type="protein sequence ID" value="CAB3986576.1"/>
    <property type="molecule type" value="Genomic_DNA"/>
</dbReference>
<dbReference type="InterPro" id="IPR013087">
    <property type="entry name" value="Znf_C2H2_type"/>
</dbReference>
<feature type="compositionally biased region" description="Basic and acidic residues" evidence="1">
    <location>
        <begin position="157"/>
        <end position="173"/>
    </location>
</feature>
<keyword evidence="3" id="KW-1185">Reference proteome</keyword>
<reference evidence="2" key="1">
    <citation type="submission" date="2020-04" db="EMBL/GenBank/DDBJ databases">
        <authorList>
            <person name="Alioto T."/>
            <person name="Alioto T."/>
            <person name="Gomez Garrido J."/>
        </authorList>
    </citation>
    <scope>NUCLEOTIDE SEQUENCE</scope>
    <source>
        <strain evidence="2">A484AB</strain>
    </source>
</reference>
<feature type="region of interest" description="Disordered" evidence="1">
    <location>
        <begin position="352"/>
        <end position="374"/>
    </location>
</feature>
<feature type="region of interest" description="Disordered" evidence="1">
    <location>
        <begin position="437"/>
        <end position="485"/>
    </location>
</feature>
<accession>A0A6S7GD76</accession>
<feature type="compositionally biased region" description="Polar residues" evidence="1">
    <location>
        <begin position="365"/>
        <end position="374"/>
    </location>
</feature>
<evidence type="ECO:0000313" key="2">
    <source>
        <dbReference type="EMBL" id="CAB3986576.1"/>
    </source>
</evidence>
<evidence type="ECO:0000313" key="3">
    <source>
        <dbReference type="Proteomes" id="UP001152795"/>
    </source>
</evidence>
<organism evidence="2 3">
    <name type="scientific">Paramuricea clavata</name>
    <name type="common">Red gorgonian</name>
    <name type="synonym">Violescent sea-whip</name>
    <dbReference type="NCBI Taxonomy" id="317549"/>
    <lineage>
        <taxon>Eukaryota</taxon>
        <taxon>Metazoa</taxon>
        <taxon>Cnidaria</taxon>
        <taxon>Anthozoa</taxon>
        <taxon>Octocorallia</taxon>
        <taxon>Malacalcyonacea</taxon>
        <taxon>Plexauridae</taxon>
        <taxon>Paramuricea</taxon>
    </lineage>
</organism>
<feature type="compositionally biased region" description="Polar residues" evidence="1">
    <location>
        <begin position="445"/>
        <end position="461"/>
    </location>
</feature>
<dbReference type="AlphaFoldDB" id="A0A6S7GD76"/>
<feature type="region of interest" description="Disordered" evidence="1">
    <location>
        <begin position="138"/>
        <end position="176"/>
    </location>
</feature>
<sequence>MMLYLGRASTPGGTQRQQSNFIKPVDIITSYPPPPSKRAFNKDYYYRRNSSTEQRISDKPETHNSCSVLQDISEDTTPSSAHAIESIATGKFCKDFKTAILNNLYWQSVVFSGTCPYYRLSGILDRNFGSSCGHFDSEYSKQSETDKNILPKPSRMTNEHRKTNSEQSTENREVSSFSMVHGVNTSVTKGFKTRSIQTTGDDTGHENGTLKSAFVPVTRHTSHNGLLDNLKVGEKRKLQSLTSEKFVSGLWDGKGKRFKSHETETIYKRNGLFNEFKQPFYFGDKSIYCNPSFKQNPSSLNGITKDVPRRLDFNFNTTSNDMSKHLFRFKPHEEMRINPEDLENNLTRVGEAESMRHSAHGDASVSKNGQETTTVEANDSREFISLDSTRSSFLTQIQKLRHNVERNAIPCPFCSQTFSKYPDLKIHVQTHKYANISGIKRDQRNQQPESMNGSGMSTPVSSPAIHNPHPPSRRLSTGDDAVMRATSVIQFAEKKNKETTRK</sequence>
<name>A0A6S7GD76_PARCT</name>
<evidence type="ECO:0000256" key="1">
    <source>
        <dbReference type="SAM" id="MobiDB-lite"/>
    </source>
</evidence>
<protein>
    <submittedName>
        <fullName evidence="2">---NA</fullName>
    </submittedName>
</protein>
<gene>
    <name evidence="2" type="ORF">PACLA_8A033468</name>
</gene>